<evidence type="ECO:0000256" key="3">
    <source>
        <dbReference type="ARBA" id="ARBA00043952"/>
    </source>
</evidence>
<accession>A0ABY8EV27</accession>
<keyword evidence="2" id="KW-0677">Repeat</keyword>
<evidence type="ECO:0000256" key="1">
    <source>
        <dbReference type="ARBA" id="ARBA00022574"/>
    </source>
</evidence>
<dbReference type="InterPro" id="IPR052415">
    <property type="entry name" value="Diphthine_MTase"/>
</dbReference>
<evidence type="ECO:0000313" key="4">
    <source>
        <dbReference type="EMBL" id="WFD49448.1"/>
    </source>
</evidence>
<keyword evidence="1" id="KW-0853">WD repeat</keyword>
<dbReference type="EC" id="3.1.1.97" evidence="4"/>
<keyword evidence="4" id="KW-0378">Hydrolase</keyword>
<dbReference type="PANTHER" id="PTHR46042:SF1">
    <property type="entry name" value="DIPHTHINE METHYLTRANSFERASE"/>
    <property type="match status" value="1"/>
</dbReference>
<sequence length="67" mass="7492">MHGGVHIVAWEEGATEVADVCHYTGHTSIAYGCDWERGAWRDVPPPAESLVYSCSFYDASLHIWAWP</sequence>
<keyword evidence="5" id="KW-1185">Reference proteome</keyword>
<evidence type="ECO:0000313" key="5">
    <source>
        <dbReference type="Proteomes" id="UP000818624"/>
    </source>
</evidence>
<dbReference type="Proteomes" id="UP000818624">
    <property type="component" value="Chromosome 5"/>
</dbReference>
<proteinExistence type="predicted"/>
<dbReference type="GO" id="GO:0061685">
    <property type="term" value="F:diphthine methylesterase activity"/>
    <property type="evidence" value="ECO:0007669"/>
    <property type="project" value="UniProtKB-EC"/>
</dbReference>
<gene>
    <name evidence="4" type="ORF">GLX27_004129</name>
</gene>
<organism evidence="4 5">
    <name type="scientific">Malassezia furfur</name>
    <name type="common">Pityriasis versicolor infection agent</name>
    <name type="synonym">Pityrosporum furfur</name>
    <dbReference type="NCBI Taxonomy" id="55194"/>
    <lineage>
        <taxon>Eukaryota</taxon>
        <taxon>Fungi</taxon>
        <taxon>Dikarya</taxon>
        <taxon>Basidiomycota</taxon>
        <taxon>Ustilaginomycotina</taxon>
        <taxon>Malasseziomycetes</taxon>
        <taxon>Malasseziales</taxon>
        <taxon>Malasseziaceae</taxon>
        <taxon>Malassezia</taxon>
    </lineage>
</organism>
<dbReference type="PANTHER" id="PTHR46042">
    <property type="entry name" value="DIPHTHINE METHYLTRANSFERASE"/>
    <property type="match status" value="1"/>
</dbReference>
<dbReference type="EMBL" id="CP046238">
    <property type="protein sequence ID" value="WFD49448.1"/>
    <property type="molecule type" value="Genomic_DNA"/>
</dbReference>
<protein>
    <submittedName>
        <fullName evidence="4">Methylated diphthine methylhydrolase</fullName>
        <ecNumber evidence="4">3.1.1.97</ecNumber>
    </submittedName>
</protein>
<evidence type="ECO:0000256" key="2">
    <source>
        <dbReference type="ARBA" id="ARBA00022737"/>
    </source>
</evidence>
<name>A0ABY8EV27_MALFU</name>
<reference evidence="4 5" key="1">
    <citation type="journal article" date="2020" name="Elife">
        <title>Loss of centromere function drives karyotype evolution in closely related Malassezia species.</title>
        <authorList>
            <person name="Sankaranarayanan S.R."/>
            <person name="Ianiri G."/>
            <person name="Coelho M.A."/>
            <person name="Reza M.H."/>
            <person name="Thimmappa B.C."/>
            <person name="Ganguly P."/>
            <person name="Vadnala R.N."/>
            <person name="Sun S."/>
            <person name="Siddharthan R."/>
            <person name="Tellgren-Roth C."/>
            <person name="Dawson T.L."/>
            <person name="Heitman J."/>
            <person name="Sanyal K."/>
        </authorList>
    </citation>
    <scope>NUCLEOTIDE SEQUENCE [LARGE SCALE GENOMIC DNA]</scope>
    <source>
        <strain evidence="4">CBS14141</strain>
    </source>
</reference>
<comment type="pathway">
    <text evidence="3">Protein modification.</text>
</comment>